<dbReference type="AlphaFoldDB" id="A0A8J3YFE1"/>
<dbReference type="GO" id="GO:0022627">
    <property type="term" value="C:cytosolic small ribosomal subunit"/>
    <property type="evidence" value="ECO:0007669"/>
    <property type="project" value="TreeGrafter"/>
</dbReference>
<dbReference type="Pfam" id="PF16321">
    <property type="entry name" value="Ribosom_S30AE_C"/>
    <property type="match status" value="2"/>
</dbReference>
<dbReference type="EMBL" id="BOOY01000044">
    <property type="protein sequence ID" value="GIJ06700.1"/>
    <property type="molecule type" value="Genomic_DNA"/>
</dbReference>
<name>A0A8J3YFE1_9ACTN</name>
<dbReference type="Gene3D" id="3.30.505.50">
    <property type="entry name" value="Sigma 54 modulation/S30EA ribosomal protein, C-terminal domain"/>
    <property type="match status" value="2"/>
</dbReference>
<dbReference type="PANTHER" id="PTHR33231:SF1">
    <property type="entry name" value="30S RIBOSOMAL PROTEIN"/>
    <property type="match status" value="1"/>
</dbReference>
<dbReference type="GO" id="GO:0045900">
    <property type="term" value="P:negative regulation of translational elongation"/>
    <property type="evidence" value="ECO:0007669"/>
    <property type="project" value="TreeGrafter"/>
</dbReference>
<dbReference type="InterPro" id="IPR050574">
    <property type="entry name" value="HPF/YfiA_ribosome-assoc"/>
</dbReference>
<comment type="caution">
    <text evidence="2">The sequence shown here is derived from an EMBL/GenBank/DDBJ whole genome shotgun (WGS) entry which is preliminary data.</text>
</comment>
<keyword evidence="3" id="KW-1185">Reference proteome</keyword>
<sequence length="265" mass="28290">MRGFRHAGSTMRTGGTVDATEILVRGPVTTDDITRGPALIAAMVAGRPVTGLRLKMAEYRDVPAVAQVNVELAGRLVRGQATGASVRQAVQRVAASLPERLSRLEQRLAAAGPGRPSYAGERWERRACRVVSPAVRPLGGRRAVVRHKLVPPAVLERDAAAFTMDLRDYDFHLFVDAATGCDGVLYRAAPGYRLTLRGPAAPPVRTAAPIGVDAEPPPALTLAEAVRRLDLTGHPFVVFAGLAGGRTEVLYRRYDGHLGIVTPPS</sequence>
<dbReference type="InterPro" id="IPR032528">
    <property type="entry name" value="Ribosom_S30AE_C"/>
</dbReference>
<accession>A0A8J3YFE1</accession>
<dbReference type="Proteomes" id="UP000652013">
    <property type="component" value="Unassembled WGS sequence"/>
</dbReference>
<gene>
    <name evidence="2" type="ORF">Sya03_60520</name>
</gene>
<feature type="domain" description="Sigma 54 modulation/S30EA ribosomal protein C-terminal" evidence="1">
    <location>
        <begin position="218"/>
        <end position="260"/>
    </location>
</feature>
<evidence type="ECO:0000313" key="2">
    <source>
        <dbReference type="EMBL" id="GIJ06700.1"/>
    </source>
</evidence>
<evidence type="ECO:0000259" key="1">
    <source>
        <dbReference type="Pfam" id="PF16321"/>
    </source>
</evidence>
<reference evidence="2" key="1">
    <citation type="submission" date="2021-01" db="EMBL/GenBank/DDBJ databases">
        <title>Whole genome shotgun sequence of Spirilliplanes yamanashiensis NBRC 15828.</title>
        <authorList>
            <person name="Komaki H."/>
            <person name="Tamura T."/>
        </authorList>
    </citation>
    <scope>NUCLEOTIDE SEQUENCE</scope>
    <source>
        <strain evidence="2">NBRC 15828</strain>
    </source>
</reference>
<proteinExistence type="predicted"/>
<evidence type="ECO:0000313" key="3">
    <source>
        <dbReference type="Proteomes" id="UP000652013"/>
    </source>
</evidence>
<dbReference type="GO" id="GO:0043024">
    <property type="term" value="F:ribosomal small subunit binding"/>
    <property type="evidence" value="ECO:0007669"/>
    <property type="project" value="TreeGrafter"/>
</dbReference>
<dbReference type="RefSeq" id="WP_203941865.1">
    <property type="nucleotide sequence ID" value="NZ_BAAAGJ010000021.1"/>
</dbReference>
<feature type="domain" description="Sigma 54 modulation/S30EA ribosomal protein C-terminal" evidence="1">
    <location>
        <begin position="142"/>
        <end position="191"/>
    </location>
</feature>
<dbReference type="PANTHER" id="PTHR33231">
    <property type="entry name" value="30S RIBOSOMAL PROTEIN"/>
    <property type="match status" value="1"/>
</dbReference>
<dbReference type="InterPro" id="IPR038416">
    <property type="entry name" value="Ribosom_S30AE_C_sf"/>
</dbReference>
<organism evidence="2 3">
    <name type="scientific">Spirilliplanes yamanashiensis</name>
    <dbReference type="NCBI Taxonomy" id="42233"/>
    <lineage>
        <taxon>Bacteria</taxon>
        <taxon>Bacillati</taxon>
        <taxon>Actinomycetota</taxon>
        <taxon>Actinomycetes</taxon>
        <taxon>Micromonosporales</taxon>
        <taxon>Micromonosporaceae</taxon>
        <taxon>Spirilliplanes</taxon>
    </lineage>
</organism>
<protein>
    <recommendedName>
        <fullName evidence="1">Sigma 54 modulation/S30EA ribosomal protein C-terminal domain-containing protein</fullName>
    </recommendedName>
</protein>